<accession>A0A383RXN1</accession>
<sequence>MDGRQAPRARKARPARSSREQGRSEGTRSAAEGRMWEPAVFGYFFPRKKVTRRKGGRGPKRHQIEWINPNAQRLYTEHTQKTGASRGRRRTGRKGLRSGPSFLTDWH</sequence>
<feature type="compositionally biased region" description="Basic and acidic residues" evidence="1">
    <location>
        <begin position="17"/>
        <end position="26"/>
    </location>
</feature>
<feature type="compositionally biased region" description="Basic residues" evidence="1">
    <location>
        <begin position="49"/>
        <end position="61"/>
    </location>
</feature>
<organism evidence="2 3">
    <name type="scientific">Pseudomonas reidholzensis</name>
    <dbReference type="NCBI Taxonomy" id="1785162"/>
    <lineage>
        <taxon>Bacteria</taxon>
        <taxon>Pseudomonadati</taxon>
        <taxon>Pseudomonadota</taxon>
        <taxon>Gammaproteobacteria</taxon>
        <taxon>Pseudomonadales</taxon>
        <taxon>Pseudomonadaceae</taxon>
        <taxon>Pseudomonas</taxon>
    </lineage>
</organism>
<evidence type="ECO:0000313" key="3">
    <source>
        <dbReference type="Proteomes" id="UP000263595"/>
    </source>
</evidence>
<name>A0A383RXN1_9PSED</name>
<keyword evidence="3" id="KW-1185">Reference proteome</keyword>
<feature type="region of interest" description="Disordered" evidence="1">
    <location>
        <begin position="49"/>
        <end position="107"/>
    </location>
</feature>
<dbReference type="Proteomes" id="UP000263595">
    <property type="component" value="Unassembled WGS sequence"/>
</dbReference>
<dbReference type="AlphaFoldDB" id="A0A383RXN1"/>
<evidence type="ECO:0000256" key="1">
    <source>
        <dbReference type="SAM" id="MobiDB-lite"/>
    </source>
</evidence>
<gene>
    <name evidence="2" type="ORF">CCOS865_03470</name>
</gene>
<feature type="compositionally biased region" description="Basic residues" evidence="1">
    <location>
        <begin position="7"/>
        <end position="16"/>
    </location>
</feature>
<protein>
    <submittedName>
        <fullName evidence="2">Uncharacterized protein</fullName>
    </submittedName>
</protein>
<feature type="region of interest" description="Disordered" evidence="1">
    <location>
        <begin position="1"/>
        <end position="33"/>
    </location>
</feature>
<proteinExistence type="predicted"/>
<dbReference type="EMBL" id="UNOZ01000027">
    <property type="protein sequence ID" value="SYX91201.1"/>
    <property type="molecule type" value="Genomic_DNA"/>
</dbReference>
<feature type="compositionally biased region" description="Basic residues" evidence="1">
    <location>
        <begin position="86"/>
        <end position="96"/>
    </location>
</feature>
<reference evidence="3" key="1">
    <citation type="submission" date="2018-08" db="EMBL/GenBank/DDBJ databases">
        <authorList>
            <person name="Blom J."/>
        </authorList>
    </citation>
    <scope>NUCLEOTIDE SEQUENCE [LARGE SCALE GENOMIC DNA]</scope>
    <source>
        <strain evidence="3">CCOS 865</strain>
    </source>
</reference>
<evidence type="ECO:0000313" key="2">
    <source>
        <dbReference type="EMBL" id="SYX91201.1"/>
    </source>
</evidence>